<evidence type="ECO:0008006" key="3">
    <source>
        <dbReference type="Google" id="ProtNLM"/>
    </source>
</evidence>
<evidence type="ECO:0000313" key="1">
    <source>
        <dbReference type="EMBL" id="WAR18755.1"/>
    </source>
</evidence>
<keyword evidence="2" id="KW-1185">Reference proteome</keyword>
<dbReference type="EMBL" id="CP111022">
    <property type="protein sequence ID" value="WAR18755.1"/>
    <property type="molecule type" value="Genomic_DNA"/>
</dbReference>
<protein>
    <recommendedName>
        <fullName evidence="3">Cubitus interruptus</fullName>
    </recommendedName>
</protein>
<accession>A0ABY7F999</accession>
<proteinExistence type="predicted"/>
<reference evidence="1" key="1">
    <citation type="submission" date="2022-11" db="EMBL/GenBank/DDBJ databases">
        <title>Centuries of genome instability and evolution in soft-shell clam transmissible cancer (bioRxiv).</title>
        <authorList>
            <person name="Hart S.F.M."/>
            <person name="Yonemitsu M.A."/>
            <person name="Giersch R.M."/>
            <person name="Beal B.F."/>
            <person name="Arriagada G."/>
            <person name="Davis B.W."/>
            <person name="Ostrander E.A."/>
            <person name="Goff S.P."/>
            <person name="Metzger M.J."/>
        </authorList>
    </citation>
    <scope>NUCLEOTIDE SEQUENCE</scope>
    <source>
        <strain evidence="1">MELC-2E11</strain>
        <tissue evidence="1">Siphon/mantle</tissue>
    </source>
</reference>
<gene>
    <name evidence="1" type="ORF">MAR_000593</name>
</gene>
<organism evidence="1 2">
    <name type="scientific">Mya arenaria</name>
    <name type="common">Soft-shell clam</name>
    <dbReference type="NCBI Taxonomy" id="6604"/>
    <lineage>
        <taxon>Eukaryota</taxon>
        <taxon>Metazoa</taxon>
        <taxon>Spiralia</taxon>
        <taxon>Lophotrochozoa</taxon>
        <taxon>Mollusca</taxon>
        <taxon>Bivalvia</taxon>
        <taxon>Autobranchia</taxon>
        <taxon>Heteroconchia</taxon>
        <taxon>Euheterodonta</taxon>
        <taxon>Imparidentia</taxon>
        <taxon>Neoheterodontei</taxon>
        <taxon>Myida</taxon>
        <taxon>Myoidea</taxon>
        <taxon>Myidae</taxon>
        <taxon>Mya</taxon>
    </lineage>
</organism>
<sequence>MNKKELLHPEIEEIRGKSHAFSLPFISALIADKTLLPVHSRSGSIAGSYDMSSIRSTDSRISRISHDTDVRRLSISGYPNSAGFQNSSFNSHRPFSWHSENFDLDAQLANLTGGSQPLSDNHRSVPQSLYSVEGWAASTLGYPMPSPGLDRYSPELIASQHMIPPRITSVGYGKEEQRK</sequence>
<dbReference type="Proteomes" id="UP001164746">
    <property type="component" value="Chromosome 11"/>
</dbReference>
<evidence type="ECO:0000313" key="2">
    <source>
        <dbReference type="Proteomes" id="UP001164746"/>
    </source>
</evidence>
<name>A0ABY7F999_MYAAR</name>